<evidence type="ECO:0000256" key="2">
    <source>
        <dbReference type="ARBA" id="ARBA00022741"/>
    </source>
</evidence>
<evidence type="ECO:0000259" key="8">
    <source>
        <dbReference type="PROSITE" id="PS50162"/>
    </source>
</evidence>
<dbReference type="PROSITE" id="PS50162">
    <property type="entry name" value="RECA_2"/>
    <property type="match status" value="1"/>
</dbReference>
<dbReference type="FunCoup" id="A0A7M6UVN9">
    <property type="interactions" value="372"/>
</dbReference>
<dbReference type="GO" id="GO:0008821">
    <property type="term" value="F:crossover junction DNA endonuclease activity"/>
    <property type="evidence" value="ECO:0007669"/>
    <property type="project" value="TreeGrafter"/>
</dbReference>
<evidence type="ECO:0000313" key="9">
    <source>
        <dbReference type="EnsemblMetazoa" id="NP_001152813"/>
    </source>
</evidence>
<dbReference type="RefSeq" id="NP_001152813.1">
    <property type="nucleotide sequence ID" value="NM_001159341.1"/>
</dbReference>
<dbReference type="InterPro" id="IPR027417">
    <property type="entry name" value="P-loop_NTPase"/>
</dbReference>
<evidence type="ECO:0000256" key="5">
    <source>
        <dbReference type="ARBA" id="ARBA00023204"/>
    </source>
</evidence>
<reference evidence="9" key="1">
    <citation type="submission" date="2021-01" db="UniProtKB">
        <authorList>
            <consortium name="EnsemblMetazoa"/>
        </authorList>
    </citation>
    <scope>IDENTIFICATION</scope>
</reference>
<organism evidence="9 10">
    <name type="scientific">Nasonia vitripennis</name>
    <name type="common">Parasitic wasp</name>
    <dbReference type="NCBI Taxonomy" id="7425"/>
    <lineage>
        <taxon>Eukaryota</taxon>
        <taxon>Metazoa</taxon>
        <taxon>Ecdysozoa</taxon>
        <taxon>Arthropoda</taxon>
        <taxon>Hexapoda</taxon>
        <taxon>Insecta</taxon>
        <taxon>Pterygota</taxon>
        <taxon>Neoptera</taxon>
        <taxon>Endopterygota</taxon>
        <taxon>Hymenoptera</taxon>
        <taxon>Apocrita</taxon>
        <taxon>Proctotrupomorpha</taxon>
        <taxon>Chalcidoidea</taxon>
        <taxon>Pteromalidae</taxon>
        <taxon>Pteromalinae</taxon>
        <taxon>Nasonia</taxon>
    </lineage>
</organism>
<dbReference type="GO" id="GO:0000400">
    <property type="term" value="F:four-way junction DNA binding"/>
    <property type="evidence" value="ECO:0007669"/>
    <property type="project" value="TreeGrafter"/>
</dbReference>
<dbReference type="GO" id="GO:0033065">
    <property type="term" value="C:Rad51C-XRCC3 complex"/>
    <property type="evidence" value="ECO:0007669"/>
    <property type="project" value="TreeGrafter"/>
</dbReference>
<dbReference type="Proteomes" id="UP000002358">
    <property type="component" value="Chromosome 3"/>
</dbReference>
<dbReference type="GO" id="GO:0007131">
    <property type="term" value="P:reciprocal meiotic recombination"/>
    <property type="evidence" value="ECO:0007669"/>
    <property type="project" value="TreeGrafter"/>
</dbReference>
<dbReference type="GeneID" id="100286824"/>
<dbReference type="InterPro" id="IPR016467">
    <property type="entry name" value="DNA_recomb/repair_RecA-like"/>
</dbReference>
<proteinExistence type="predicted"/>
<evidence type="ECO:0000256" key="4">
    <source>
        <dbReference type="ARBA" id="ARBA00022840"/>
    </source>
</evidence>
<keyword evidence="6" id="KW-0539">Nucleus</keyword>
<keyword evidence="10" id="KW-1185">Reference proteome</keyword>
<comment type="subcellular location">
    <subcellularLocation>
        <location evidence="1">Nucleus</location>
    </subcellularLocation>
</comment>
<dbReference type="OrthoDB" id="5957327at2759"/>
<dbReference type="GO" id="GO:0005657">
    <property type="term" value="C:replication fork"/>
    <property type="evidence" value="ECO:0007669"/>
    <property type="project" value="TreeGrafter"/>
</dbReference>
<dbReference type="EnsemblMetazoa" id="NM_001159341">
    <property type="protein sequence ID" value="NP_001152813"/>
    <property type="gene ID" value="GeneID_100286824"/>
</dbReference>
<dbReference type="KEGG" id="nvi:100286824"/>
<dbReference type="PANTHER" id="PTHR46239:SF1">
    <property type="entry name" value="DNA REPAIR PROTEIN RAD51 HOMOLOG 3"/>
    <property type="match status" value="1"/>
</dbReference>
<evidence type="ECO:0000256" key="6">
    <source>
        <dbReference type="ARBA" id="ARBA00023242"/>
    </source>
</evidence>
<dbReference type="CDD" id="cd19492">
    <property type="entry name" value="Rad51C"/>
    <property type="match status" value="1"/>
</dbReference>
<dbReference type="GO" id="GO:0140664">
    <property type="term" value="F:ATP-dependent DNA damage sensor activity"/>
    <property type="evidence" value="ECO:0007669"/>
    <property type="project" value="InterPro"/>
</dbReference>
<dbReference type="Gene3D" id="3.40.50.300">
    <property type="entry name" value="P-loop containing nucleotide triphosphate hydrolases"/>
    <property type="match status" value="1"/>
</dbReference>
<dbReference type="CTD" id="5889"/>
<protein>
    <recommendedName>
        <fullName evidence="7">DNA repair protein RAD51 homolog 3</fullName>
    </recommendedName>
</protein>
<name>A0A7M6UVN9_NASVI</name>
<dbReference type="AlphaFoldDB" id="A0A7M6UVN9"/>
<dbReference type="InterPro" id="IPR020588">
    <property type="entry name" value="RecA_ATP-bd"/>
</dbReference>
<sequence>MLRPIVTLNLPSTIISKLHEKGFFYVEELANLNSKQLKNFNLSRSDIEKQLQPSQELGLDIWQRETQQEHISLCCSELEAALGGGIQCRVITELSGVPFSGKTQICMQLCISVQLNKCYGGLDGRAIYIDTRSGTCASRFKDIVRGLNKSHKDLNLNADEVLKCIEILSPNSVEEFVQIIDSLKFKMKSNKDEKKVRLIIVDSLSMPILCCIDDPTKRPYYYSHILHKLHKLALINELAVVITNELVMQVDKDGKSYFAAAGGQYVADYASVKLEMTRLTDHKFATCLLKSPIMPEISVTFMITEDGIRNFSCT</sequence>
<evidence type="ECO:0000256" key="3">
    <source>
        <dbReference type="ARBA" id="ARBA00022763"/>
    </source>
</evidence>
<accession>A0A7M6UVN9</accession>
<keyword evidence="2" id="KW-0547">Nucleotide-binding</keyword>
<dbReference type="Pfam" id="PF08423">
    <property type="entry name" value="Rad51"/>
    <property type="match status" value="1"/>
</dbReference>
<evidence type="ECO:0000256" key="1">
    <source>
        <dbReference type="ARBA" id="ARBA00004123"/>
    </source>
</evidence>
<evidence type="ECO:0000256" key="7">
    <source>
        <dbReference type="ARBA" id="ARBA00040674"/>
    </source>
</evidence>
<dbReference type="GO" id="GO:0000707">
    <property type="term" value="P:meiotic DNA recombinase assembly"/>
    <property type="evidence" value="ECO:0007669"/>
    <property type="project" value="TreeGrafter"/>
</dbReference>
<keyword evidence="3" id="KW-0227">DNA damage</keyword>
<dbReference type="SUPFAM" id="SSF52540">
    <property type="entry name" value="P-loop containing nucleoside triphosphate hydrolases"/>
    <property type="match status" value="1"/>
</dbReference>
<keyword evidence="5" id="KW-0234">DNA repair</keyword>
<keyword evidence="4" id="KW-0067">ATP-binding</keyword>
<dbReference type="PIRSF" id="PIRSF005856">
    <property type="entry name" value="Rad51"/>
    <property type="match status" value="1"/>
</dbReference>
<dbReference type="PANTHER" id="PTHR46239">
    <property type="entry name" value="DNA REPAIR PROTEIN RAD51 HOMOLOG 3 RAD51C"/>
    <property type="match status" value="1"/>
</dbReference>
<dbReference type="GO" id="GO:0033063">
    <property type="term" value="C:Rad51B-Rad51C-Rad51D-XRCC2 complex"/>
    <property type="evidence" value="ECO:0007669"/>
    <property type="project" value="TreeGrafter"/>
</dbReference>
<dbReference type="InParanoid" id="A0A7M6UVN9"/>
<dbReference type="GO" id="GO:0005524">
    <property type="term" value="F:ATP binding"/>
    <property type="evidence" value="ECO:0007669"/>
    <property type="project" value="UniProtKB-KW"/>
</dbReference>
<feature type="domain" description="RecA family profile 1" evidence="8">
    <location>
        <begin position="67"/>
        <end position="246"/>
    </location>
</feature>
<dbReference type="InterPro" id="IPR013632">
    <property type="entry name" value="Rad51_C"/>
</dbReference>
<dbReference type="InterPro" id="IPR052093">
    <property type="entry name" value="HR_Repair_Mediator"/>
</dbReference>
<evidence type="ECO:0000313" key="10">
    <source>
        <dbReference type="Proteomes" id="UP000002358"/>
    </source>
</evidence>